<feature type="compositionally biased region" description="Polar residues" evidence="1">
    <location>
        <begin position="424"/>
        <end position="434"/>
    </location>
</feature>
<dbReference type="GO" id="GO:0030041">
    <property type="term" value="P:actin filament polymerization"/>
    <property type="evidence" value="ECO:0007669"/>
    <property type="project" value="TreeGrafter"/>
</dbReference>
<reference evidence="3 4" key="1">
    <citation type="submission" date="2016-10" db="EMBL/GenBank/DDBJ databases">
        <authorList>
            <person name="Cai Z."/>
        </authorList>
    </citation>
    <scope>NUCLEOTIDE SEQUENCE [LARGE SCALE GENOMIC DNA]</scope>
</reference>
<gene>
    <name evidence="2" type="ORF">BQ4739_LOCUS5138</name>
    <name evidence="3" type="ORF">BQ4739_LOCUS8792</name>
</gene>
<accession>A0A383VU86</accession>
<organism evidence="3 4">
    <name type="scientific">Tetradesmus obliquus</name>
    <name type="common">Green alga</name>
    <name type="synonym">Acutodesmus obliquus</name>
    <dbReference type="NCBI Taxonomy" id="3088"/>
    <lineage>
        <taxon>Eukaryota</taxon>
        <taxon>Viridiplantae</taxon>
        <taxon>Chlorophyta</taxon>
        <taxon>core chlorophytes</taxon>
        <taxon>Chlorophyceae</taxon>
        <taxon>CS clade</taxon>
        <taxon>Sphaeropleales</taxon>
        <taxon>Scenedesmaceae</taxon>
        <taxon>Tetradesmus</taxon>
    </lineage>
</organism>
<feature type="compositionally biased region" description="Basic and acidic residues" evidence="1">
    <location>
        <begin position="401"/>
        <end position="412"/>
    </location>
</feature>
<name>A0A383VU86_TETOB</name>
<proteinExistence type="predicted"/>
<sequence>MMGMNLTAAGQQSSKEFFVPQVPKQQTAAYTTDPKAIPQLQLPQQQAPASPFTYGKVFYADQQQHYNIQRHRLANRSSSFDTYTDTSSISSLSNSSCCFPASHTTSAACQPPPPPPPPPPAPPRTAQPPPPPRPPPPAPAPTPPAPALVAAAAAQPWLIPGGNSQSQLQQQPQQDVLSCSITDNSAASLMQQHVFQRRIQALDEREAQLQKVKQEQAQYGAWLVEARQQHAAEYARLQAFAASLDAQEEQFRALVLQEAQSDLPAQQQQLARDRRALEGERGALQEARQELDYQVKVLDLAKTMKLLLGSADARAAAAAATKSGCQACLARLLGQGCMQDQEQALAQSLAQQQIQQSSPHHSSQTAATMADVVKAAVVAVRAHKNSSTTDLSDTAEPSDASDTKSKNQEKQQRKSQPAGKESPLQHSQTNSKQAGTGKPTFLKVAKAVNAGGTDFKQQLKGSKQGKTVAAARAGSAGGQPMKAKASATKFKVTSGAGKIKVLYRGA</sequence>
<dbReference type="EMBL" id="FNXT01000429">
    <property type="protein sequence ID" value="SZX64641.1"/>
    <property type="molecule type" value="Genomic_DNA"/>
</dbReference>
<feature type="region of interest" description="Disordered" evidence="1">
    <location>
        <begin position="383"/>
        <end position="438"/>
    </location>
</feature>
<dbReference type="AlphaFoldDB" id="A0A383VU86"/>
<dbReference type="Proteomes" id="UP000256970">
    <property type="component" value="Unassembled WGS sequence"/>
</dbReference>
<keyword evidence="4" id="KW-1185">Reference proteome</keyword>
<dbReference type="GO" id="GO:0005884">
    <property type="term" value="C:actin filament"/>
    <property type="evidence" value="ECO:0007669"/>
    <property type="project" value="TreeGrafter"/>
</dbReference>
<dbReference type="PANTHER" id="PTHR45691">
    <property type="entry name" value="PROTEIN DIAPHANOUS"/>
    <property type="match status" value="1"/>
</dbReference>
<evidence type="ECO:0000313" key="2">
    <source>
        <dbReference type="EMBL" id="SZX64641.1"/>
    </source>
</evidence>
<evidence type="ECO:0000313" key="4">
    <source>
        <dbReference type="Proteomes" id="UP000256970"/>
    </source>
</evidence>
<evidence type="ECO:0000256" key="1">
    <source>
        <dbReference type="SAM" id="MobiDB-lite"/>
    </source>
</evidence>
<evidence type="ECO:0000313" key="3">
    <source>
        <dbReference type="EMBL" id="SZX68443.1"/>
    </source>
</evidence>
<dbReference type="PANTHER" id="PTHR45691:SF6">
    <property type="entry name" value="PROTEIN DIAPHANOUS"/>
    <property type="match status" value="1"/>
</dbReference>
<feature type="region of interest" description="Disordered" evidence="1">
    <location>
        <begin position="102"/>
        <end position="145"/>
    </location>
</feature>
<feature type="region of interest" description="Disordered" evidence="1">
    <location>
        <begin position="457"/>
        <end position="483"/>
    </location>
</feature>
<feature type="compositionally biased region" description="Pro residues" evidence="1">
    <location>
        <begin position="110"/>
        <end position="145"/>
    </location>
</feature>
<protein>
    <submittedName>
        <fullName evidence="3">Uncharacterized protein</fullName>
    </submittedName>
</protein>
<dbReference type="EMBL" id="FNXT01000859">
    <property type="protein sequence ID" value="SZX68443.1"/>
    <property type="molecule type" value="Genomic_DNA"/>
</dbReference>
<dbReference type="InterPro" id="IPR051412">
    <property type="entry name" value="Formin_Homology_Diaphanous_sf"/>
</dbReference>